<comment type="caution">
    <text evidence="3">The sequence shown here is derived from an EMBL/GenBank/DDBJ whole genome shotgun (WGS) entry which is preliminary data.</text>
</comment>
<accession>A0A419V796</accession>
<proteinExistence type="predicted"/>
<dbReference type="InterPro" id="IPR051317">
    <property type="entry name" value="Gfo/Idh/MocA_oxidoreduct"/>
</dbReference>
<dbReference type="EMBL" id="RAPK01000006">
    <property type="protein sequence ID" value="RKD75966.1"/>
    <property type="molecule type" value="Genomic_DNA"/>
</dbReference>
<dbReference type="Pfam" id="PF01408">
    <property type="entry name" value="GFO_IDH_MocA"/>
    <property type="match status" value="1"/>
</dbReference>
<dbReference type="AlphaFoldDB" id="A0A419V796"/>
<organism evidence="3 4">
    <name type="scientific">Sinobaca qinghaiensis</name>
    <dbReference type="NCBI Taxonomy" id="342944"/>
    <lineage>
        <taxon>Bacteria</taxon>
        <taxon>Bacillati</taxon>
        <taxon>Bacillota</taxon>
        <taxon>Bacilli</taxon>
        <taxon>Bacillales</taxon>
        <taxon>Sporolactobacillaceae</taxon>
        <taxon>Sinobaca</taxon>
    </lineage>
</organism>
<dbReference type="Gene3D" id="3.40.50.720">
    <property type="entry name" value="NAD(P)-binding Rossmann-like Domain"/>
    <property type="match status" value="1"/>
</dbReference>
<protein>
    <submittedName>
        <fullName evidence="3">Putative dehydrogenase</fullName>
    </submittedName>
</protein>
<keyword evidence="4" id="KW-1185">Reference proteome</keyword>
<feature type="domain" description="Gfo/Idh/MocA-like oxidoreductase N-terminal" evidence="1">
    <location>
        <begin position="5"/>
        <end position="121"/>
    </location>
</feature>
<evidence type="ECO:0000259" key="1">
    <source>
        <dbReference type="Pfam" id="PF01408"/>
    </source>
</evidence>
<dbReference type="PANTHER" id="PTHR43708">
    <property type="entry name" value="CONSERVED EXPRESSED OXIDOREDUCTASE (EUROFUNG)"/>
    <property type="match status" value="1"/>
</dbReference>
<reference evidence="3 4" key="1">
    <citation type="submission" date="2018-09" db="EMBL/GenBank/DDBJ databases">
        <title>Genomic Encyclopedia of Archaeal and Bacterial Type Strains, Phase II (KMG-II): from individual species to whole genera.</title>
        <authorList>
            <person name="Goeker M."/>
        </authorList>
    </citation>
    <scope>NUCLEOTIDE SEQUENCE [LARGE SCALE GENOMIC DNA]</scope>
    <source>
        <strain evidence="3 4">DSM 17008</strain>
    </source>
</reference>
<dbReference type="Gene3D" id="3.30.360.10">
    <property type="entry name" value="Dihydrodipicolinate Reductase, domain 2"/>
    <property type="match status" value="1"/>
</dbReference>
<name>A0A419V796_9BACL</name>
<dbReference type="InterPro" id="IPR055080">
    <property type="entry name" value="Gal80p-like_C"/>
</dbReference>
<dbReference type="SUPFAM" id="SSF51735">
    <property type="entry name" value="NAD(P)-binding Rossmann-fold domains"/>
    <property type="match status" value="1"/>
</dbReference>
<dbReference type="GO" id="GO:0000166">
    <property type="term" value="F:nucleotide binding"/>
    <property type="evidence" value="ECO:0007669"/>
    <property type="project" value="InterPro"/>
</dbReference>
<dbReference type="RefSeq" id="WP_120191388.1">
    <property type="nucleotide sequence ID" value="NZ_RAPK01000006.1"/>
</dbReference>
<gene>
    <name evidence="3" type="ORF">ATL39_0176</name>
</gene>
<dbReference type="Pfam" id="PF22685">
    <property type="entry name" value="Gal80p_C-like"/>
    <property type="match status" value="1"/>
</dbReference>
<evidence type="ECO:0000259" key="2">
    <source>
        <dbReference type="Pfam" id="PF22685"/>
    </source>
</evidence>
<dbReference type="PANTHER" id="PTHR43708:SF1">
    <property type="entry name" value="GALACTOSE_LACTOSE METABOLISM REGULATORY PROTEIN GAL80"/>
    <property type="match status" value="1"/>
</dbReference>
<dbReference type="SUPFAM" id="SSF55347">
    <property type="entry name" value="Glyceraldehyde-3-phosphate dehydrogenase-like, C-terminal domain"/>
    <property type="match status" value="1"/>
</dbReference>
<dbReference type="Proteomes" id="UP000285120">
    <property type="component" value="Unassembled WGS sequence"/>
</dbReference>
<evidence type="ECO:0000313" key="3">
    <source>
        <dbReference type="EMBL" id="RKD75966.1"/>
    </source>
</evidence>
<dbReference type="InterPro" id="IPR000683">
    <property type="entry name" value="Gfo/Idh/MocA-like_OxRdtase_N"/>
</dbReference>
<feature type="domain" description="Gal80p-like C-terminal" evidence="2">
    <location>
        <begin position="134"/>
        <end position="273"/>
    </location>
</feature>
<sequence length="367" mass="39726">MSKKIRAGIIGGSVNNGWAKGTHIPAIEHLNEVELTAVGTSNMESAKKSAEAFQAAHAFDKAEDLAQHPDVDMVVVSVNVQEHYRAVKAILPAEKPIYCEWPLGSNTTEALEMQDWVESRQLNNAIGLQARQAPAVNYVKDLVADGYVGKVLSANLKISIDGMGGVGDKASAYLYDRKTGGNLFTIVGGHNLDAFTYMLGEFKELSAVTAQQFPEVELVDIQKVMEKTTDDQILITGKLDNDAVANVHIQGGVKHQTGLTIEIFGDKGTIVLDAPATIQFGSHQLRGAGPDDSELQELLIPDHYYRVPDSLKNDAGFVLNVAQAHRTFAKDIHEGTSQAPGFAEAVKLHQLLDAVEKAAQTGERQYL</sequence>
<evidence type="ECO:0000313" key="4">
    <source>
        <dbReference type="Proteomes" id="UP000285120"/>
    </source>
</evidence>
<dbReference type="OrthoDB" id="9815825at2"/>
<dbReference type="InterPro" id="IPR036291">
    <property type="entry name" value="NAD(P)-bd_dom_sf"/>
</dbReference>